<protein>
    <submittedName>
        <fullName evidence="1">Uncharacterized protein</fullName>
    </submittedName>
</protein>
<comment type="caution">
    <text evidence="1">The sequence shown here is derived from an EMBL/GenBank/DDBJ whole genome shotgun (WGS) entry which is preliminary data.</text>
</comment>
<feature type="non-terminal residue" evidence="1">
    <location>
        <position position="1"/>
    </location>
</feature>
<dbReference type="EMBL" id="BARS01033439">
    <property type="protein sequence ID" value="GAG25864.1"/>
    <property type="molecule type" value="Genomic_DNA"/>
</dbReference>
<dbReference type="AlphaFoldDB" id="X0W4R6"/>
<evidence type="ECO:0000313" key="1">
    <source>
        <dbReference type="EMBL" id="GAG25864.1"/>
    </source>
</evidence>
<sequence>LTAMLRKDVHLASEDISRIRAKCGKVVFD</sequence>
<reference evidence="1" key="1">
    <citation type="journal article" date="2014" name="Front. Microbiol.">
        <title>High frequency of phylogenetically diverse reductive dehalogenase-homologous genes in deep subseafloor sedimentary metagenomes.</title>
        <authorList>
            <person name="Kawai M."/>
            <person name="Futagami T."/>
            <person name="Toyoda A."/>
            <person name="Takaki Y."/>
            <person name="Nishi S."/>
            <person name="Hori S."/>
            <person name="Arai W."/>
            <person name="Tsubouchi T."/>
            <person name="Morono Y."/>
            <person name="Uchiyama I."/>
            <person name="Ito T."/>
            <person name="Fujiyama A."/>
            <person name="Inagaki F."/>
            <person name="Takami H."/>
        </authorList>
    </citation>
    <scope>NUCLEOTIDE SEQUENCE</scope>
    <source>
        <strain evidence="1">Expedition CK06-06</strain>
    </source>
</reference>
<gene>
    <name evidence="1" type="ORF">S01H1_51783</name>
</gene>
<name>X0W4R6_9ZZZZ</name>
<organism evidence="1">
    <name type="scientific">marine sediment metagenome</name>
    <dbReference type="NCBI Taxonomy" id="412755"/>
    <lineage>
        <taxon>unclassified sequences</taxon>
        <taxon>metagenomes</taxon>
        <taxon>ecological metagenomes</taxon>
    </lineage>
</organism>
<accession>X0W4R6</accession>
<proteinExistence type="predicted"/>